<reference evidence="4 6" key="1">
    <citation type="submission" date="2019-01" db="EMBL/GenBank/DDBJ databases">
        <title>Draft Genome and Complete Hox-Cluster Characterization of the Sterlet Sturgeon (Acipenser ruthenus).</title>
        <authorList>
            <person name="Wei Q."/>
        </authorList>
    </citation>
    <scope>NUCLEOTIDE SEQUENCE [LARGE SCALE GENOMIC DNA]</scope>
    <source>
        <strain evidence="4">WHYD16114868_AA</strain>
        <tissue evidence="4">Blood</tissue>
    </source>
</reference>
<dbReference type="InterPro" id="IPR036875">
    <property type="entry name" value="Znf_CCHC_sf"/>
</dbReference>
<organism evidence="4 6">
    <name type="scientific">Acipenser ruthenus</name>
    <name type="common">Sterlet sturgeon</name>
    <dbReference type="NCBI Taxonomy" id="7906"/>
    <lineage>
        <taxon>Eukaryota</taxon>
        <taxon>Metazoa</taxon>
        <taxon>Chordata</taxon>
        <taxon>Craniata</taxon>
        <taxon>Vertebrata</taxon>
        <taxon>Euteleostomi</taxon>
        <taxon>Actinopterygii</taxon>
        <taxon>Chondrostei</taxon>
        <taxon>Acipenseriformes</taxon>
        <taxon>Acipenseridae</taxon>
        <taxon>Acipenser</taxon>
    </lineage>
</organism>
<evidence type="ECO:0000256" key="2">
    <source>
        <dbReference type="SAM" id="MobiDB-lite"/>
    </source>
</evidence>
<sequence>MNGSIVAFLNEINLVTKAVEKGIVVNETFITVLPLVLPSRKVILSNVPPFLKNDVLENALSRHGKIVSSPKRIPLGCKSPKLKHIVSFRRQVNMILNDMSQELNVALKFKIDENSYIIFATTDVMRCFGCGKEGHVVKNCPENEASTAEQDKGKKSEHKETERREEGKEIGNGSNNSADAGNESSRQTETQGDERLEQEASTEVNVGELAVTGKQSRETATTSAEKQSALDVDSAVEAGCSKMIQNTSECVELKQTESIVKSVEVKQTESVVEAVELNPTAGDESKINSVLEKMDVETVGEKFKFKTPKKKRQRKREDDETVKKRANVIEESEAAPGKSKTTVPWSVRVASKTPEESSEIDSEEEAVLTDCSQTSDSALSGTGYSVSNIKDFLEITKGRRGINIEDHFPNISLFLLAARFTSQKASGSDLTEQERWRLKNLIARVSKQLKKKT</sequence>
<accession>A0A444U1Z6</accession>
<dbReference type="InterPro" id="IPR001878">
    <property type="entry name" value="Znf_CCHC"/>
</dbReference>
<dbReference type="AlphaFoldDB" id="A0A444U1Z6"/>
<dbReference type="Gene3D" id="4.10.60.10">
    <property type="entry name" value="Zinc finger, CCHC-type"/>
    <property type="match status" value="1"/>
</dbReference>
<evidence type="ECO:0000313" key="6">
    <source>
        <dbReference type="Proteomes" id="UP000289886"/>
    </source>
</evidence>
<evidence type="ECO:0000259" key="3">
    <source>
        <dbReference type="PROSITE" id="PS50158"/>
    </source>
</evidence>
<comment type="caution">
    <text evidence="4">The sequence shown here is derived from an EMBL/GenBank/DDBJ whole genome shotgun (WGS) entry which is preliminary data.</text>
</comment>
<dbReference type="GO" id="GO:0008270">
    <property type="term" value="F:zinc ion binding"/>
    <property type="evidence" value="ECO:0007669"/>
    <property type="project" value="UniProtKB-KW"/>
</dbReference>
<name>A0A444U1Z6_ACIRT</name>
<dbReference type="GO" id="GO:0003676">
    <property type="term" value="F:nucleic acid binding"/>
    <property type="evidence" value="ECO:0007669"/>
    <property type="project" value="InterPro"/>
</dbReference>
<keyword evidence="6" id="KW-1185">Reference proteome</keyword>
<dbReference type="EMBL" id="SCEB01215501">
    <property type="protein sequence ID" value="RXM29233.1"/>
    <property type="molecule type" value="Genomic_DNA"/>
</dbReference>
<evidence type="ECO:0000256" key="1">
    <source>
        <dbReference type="PROSITE-ProRule" id="PRU00047"/>
    </source>
</evidence>
<evidence type="ECO:0000313" key="5">
    <source>
        <dbReference type="EMBL" id="RXN00674.1"/>
    </source>
</evidence>
<gene>
    <name evidence="5" type="ORF">EOD39_8940</name>
    <name evidence="4" type="ORF">EOD39_8994</name>
</gene>
<feature type="domain" description="CCHC-type" evidence="3">
    <location>
        <begin position="126"/>
        <end position="142"/>
    </location>
</feature>
<evidence type="ECO:0000313" key="4">
    <source>
        <dbReference type="EMBL" id="RXM29233.1"/>
    </source>
</evidence>
<keyword evidence="1" id="KW-0862">Zinc</keyword>
<feature type="compositionally biased region" description="Basic and acidic residues" evidence="2">
    <location>
        <begin position="149"/>
        <end position="169"/>
    </location>
</feature>
<protein>
    <recommendedName>
        <fullName evidence="3">CCHC-type domain-containing protein</fullName>
    </recommendedName>
</protein>
<feature type="region of interest" description="Disordered" evidence="2">
    <location>
        <begin position="141"/>
        <end position="231"/>
    </location>
</feature>
<dbReference type="EMBL" id="SCEB01000143">
    <property type="protein sequence ID" value="RXN00674.1"/>
    <property type="molecule type" value="Genomic_DNA"/>
</dbReference>
<dbReference type="SUPFAM" id="SSF57756">
    <property type="entry name" value="Retrovirus zinc finger-like domains"/>
    <property type="match status" value="1"/>
</dbReference>
<keyword evidence="1" id="KW-0479">Metal-binding</keyword>
<keyword evidence="1" id="KW-0863">Zinc-finger</keyword>
<feature type="compositionally biased region" description="Low complexity" evidence="2">
    <location>
        <begin position="171"/>
        <end position="185"/>
    </location>
</feature>
<dbReference type="SMART" id="SM00343">
    <property type="entry name" value="ZnF_C2HC"/>
    <property type="match status" value="1"/>
</dbReference>
<dbReference type="PROSITE" id="PS50158">
    <property type="entry name" value="ZF_CCHC"/>
    <property type="match status" value="1"/>
</dbReference>
<proteinExistence type="predicted"/>
<dbReference type="Proteomes" id="UP000289886">
    <property type="component" value="Unassembled WGS sequence"/>
</dbReference>